<keyword evidence="3 10" id="KW-0813">Transport</keyword>
<evidence type="ECO:0000256" key="4">
    <source>
        <dbReference type="ARBA" id="ARBA00022452"/>
    </source>
</evidence>
<name>A0A858QAF5_9GAMM</name>
<keyword evidence="6" id="KW-0732">Signal</keyword>
<keyword evidence="5" id="KW-0812">Transmembrane</keyword>
<dbReference type="PANTHER" id="PTHR30332">
    <property type="entry name" value="PROBABLE GENERAL SECRETION PATHWAY PROTEIN D"/>
    <property type="match status" value="1"/>
</dbReference>
<reference evidence="16" key="1">
    <citation type="submission" date="2019-12" db="EMBL/GenBank/DDBJ databases">
        <authorList>
            <person name="Awala S.I."/>
            <person name="Rhee S.K."/>
        </authorList>
    </citation>
    <scope>NUCLEOTIDE SEQUENCE [LARGE SCALE GENOMIC DNA]</scope>
    <source>
        <strain evidence="16">IM1</strain>
    </source>
</reference>
<dbReference type="Pfam" id="PF03958">
    <property type="entry name" value="Secretin_N"/>
    <property type="match status" value="2"/>
</dbReference>
<feature type="region of interest" description="Disordered" evidence="11">
    <location>
        <begin position="67"/>
        <end position="109"/>
    </location>
</feature>
<evidence type="ECO:0000259" key="13">
    <source>
        <dbReference type="Pfam" id="PF03958"/>
    </source>
</evidence>
<dbReference type="InterPro" id="IPR001775">
    <property type="entry name" value="GspD/PilQ"/>
</dbReference>
<dbReference type="InterPro" id="IPR038591">
    <property type="entry name" value="NolW-like_sf"/>
</dbReference>
<dbReference type="GO" id="GO:0015628">
    <property type="term" value="P:protein secretion by the type II secretion system"/>
    <property type="evidence" value="ECO:0007669"/>
    <property type="project" value="InterPro"/>
</dbReference>
<evidence type="ECO:0000313" key="16">
    <source>
        <dbReference type="Proteomes" id="UP000503004"/>
    </source>
</evidence>
<evidence type="ECO:0000256" key="6">
    <source>
        <dbReference type="ARBA" id="ARBA00022729"/>
    </source>
</evidence>
<dbReference type="InterPro" id="IPR013356">
    <property type="entry name" value="T2SS_GspD"/>
</dbReference>
<dbReference type="Pfam" id="PF00263">
    <property type="entry name" value="Secretin"/>
    <property type="match status" value="1"/>
</dbReference>
<evidence type="ECO:0000256" key="9">
    <source>
        <dbReference type="ARBA" id="ARBA00023237"/>
    </source>
</evidence>
<sequence length="812" mass="84225">MPKFIQRIVAVSVSAALGLSGCESLLPDYYKKPVSPDSLKIEKVSAEPPPAPLAEAQTDMLKKPEYYPRKGSVVNPPSSSGGGYTSAGISGGGTKGKGGGRTSPRKEGKYTLNFDDADLSEVTKVILGDTLKVNYVLSPKVTGKVSLQTTRPLTEDEMIPTLETLLRMNGAALIRDGGMYKIEPDAQAAISASGPGVGRGMMEPGYQLRVIPLRFISAQEMQKVLEPIMPPKAVLRMDETRNLVMVAGTAEELSGVMEAVQIFDVDYMRGMSVALYPVKNADVPTIADELTKVLGLGGKGAMGNVLRILPIERLNAILAVAPEMHLLQEVQDWVERLDRYNTTRTGNVHVYRCQHVDATELARTLGGIFGGGAGRQGPSLAPGLTGMDVGSGGSSGFGAASASSGGFGSTGSSGFGSSSSSYGGAGSSFGGSGSGSSGGLGGTTSGSMGSTGSGGGLGRSGGGLGGSGGGLGTSGGSFGGSRSGAGGQGTTMTQLGNNARVVADPSNNALIVIAKNQDWKEIEAVIRELDVLPLQVLIDATIVEITLSNELQYGLKWLISSGTSTEALGSPLINANPIKDFLTTTGGAAAGGFSYALIANGGNVKVLLNMLAKENLINVISSPSLMVLNNQQAKINVGDQVPVLTGTTASATIGTTQFNQFQQQQSGVTLQIRPRVNAGGLVSLEIFQAISTPSQVKVGSDQITYQFANREIQSMVAVPNGETLALGGLISDKRTESQVGLPYLNQIPMIGWMFGSTTIKPERTELVVLITPRVVEKKGDITSISNEFRRKLTNLYQGEPDAQPAAVVPSTP</sequence>
<evidence type="ECO:0000256" key="2">
    <source>
        <dbReference type="ARBA" id="ARBA00006980"/>
    </source>
</evidence>
<feature type="domain" description="NolW-like" evidence="13">
    <location>
        <begin position="209"/>
        <end position="266"/>
    </location>
</feature>
<dbReference type="NCBIfam" id="TIGR02517">
    <property type="entry name" value="type_II_gspD"/>
    <property type="match status" value="1"/>
</dbReference>
<dbReference type="InterPro" id="IPR049371">
    <property type="entry name" value="GspD-like_N0"/>
</dbReference>
<dbReference type="InterPro" id="IPR005644">
    <property type="entry name" value="NolW-like"/>
</dbReference>
<dbReference type="FunFam" id="3.30.1370.120:FF:000018">
    <property type="entry name" value="Type II secretion system lipoprotein GspD, putative"/>
    <property type="match status" value="1"/>
</dbReference>
<feature type="region of interest" description="Disordered" evidence="11">
    <location>
        <begin position="408"/>
        <end position="492"/>
    </location>
</feature>
<protein>
    <submittedName>
        <fullName evidence="15">Type II secretion system protein GspD</fullName>
    </submittedName>
</protein>
<keyword evidence="16" id="KW-1185">Reference proteome</keyword>
<evidence type="ECO:0000256" key="1">
    <source>
        <dbReference type="ARBA" id="ARBA00004442"/>
    </source>
</evidence>
<feature type="domain" description="GspD-like N0" evidence="14">
    <location>
        <begin position="112"/>
        <end position="182"/>
    </location>
</feature>
<keyword evidence="9" id="KW-0998">Cell outer membrane</keyword>
<gene>
    <name evidence="15" type="primary">gspD</name>
    <name evidence="15" type="ORF">GNH96_12380</name>
</gene>
<proteinExistence type="inferred from homology"/>
<evidence type="ECO:0000256" key="8">
    <source>
        <dbReference type="ARBA" id="ARBA00023136"/>
    </source>
</evidence>
<dbReference type="GO" id="GO:0015627">
    <property type="term" value="C:type II protein secretion system complex"/>
    <property type="evidence" value="ECO:0007669"/>
    <property type="project" value="InterPro"/>
</dbReference>
<feature type="compositionally biased region" description="Gly residues" evidence="11">
    <location>
        <begin position="423"/>
        <end position="489"/>
    </location>
</feature>
<organism evidence="15 16">
    <name type="scientific">Methylococcus geothermalis</name>
    <dbReference type="NCBI Taxonomy" id="2681310"/>
    <lineage>
        <taxon>Bacteria</taxon>
        <taxon>Pseudomonadati</taxon>
        <taxon>Pseudomonadota</taxon>
        <taxon>Gammaproteobacteria</taxon>
        <taxon>Methylococcales</taxon>
        <taxon>Methylococcaceae</taxon>
        <taxon>Methylococcus</taxon>
    </lineage>
</organism>
<evidence type="ECO:0000256" key="10">
    <source>
        <dbReference type="RuleBase" id="RU004004"/>
    </source>
</evidence>
<comment type="similarity">
    <text evidence="2">Belongs to the bacterial secretin family. GSP D subfamily.</text>
</comment>
<dbReference type="PROSITE" id="PS51257">
    <property type="entry name" value="PROKAR_LIPOPROTEIN"/>
    <property type="match status" value="1"/>
</dbReference>
<dbReference type="Gene3D" id="3.30.1370.120">
    <property type="match status" value="3"/>
</dbReference>
<feature type="domain" description="Type II/III secretion system secretin-like" evidence="12">
    <location>
        <begin position="611"/>
        <end position="776"/>
    </location>
</feature>
<dbReference type="InterPro" id="IPR004846">
    <property type="entry name" value="T2SS/T3SS_dom"/>
</dbReference>
<evidence type="ECO:0000256" key="3">
    <source>
        <dbReference type="ARBA" id="ARBA00022448"/>
    </source>
</evidence>
<evidence type="ECO:0000313" key="15">
    <source>
        <dbReference type="EMBL" id="QJD30694.1"/>
    </source>
</evidence>
<feature type="domain" description="NolW-like" evidence="13">
    <location>
        <begin position="348"/>
        <end position="534"/>
    </location>
</feature>
<dbReference type="InterPro" id="IPR050810">
    <property type="entry name" value="Bact_Secretion_Sys_Channel"/>
</dbReference>
<dbReference type="PANTHER" id="PTHR30332:SF25">
    <property type="entry name" value="SECRETIN XPSD"/>
    <property type="match status" value="1"/>
</dbReference>
<dbReference type="PRINTS" id="PR00811">
    <property type="entry name" value="BCTERIALGSPD"/>
</dbReference>
<dbReference type="GO" id="GO:0009279">
    <property type="term" value="C:cell outer membrane"/>
    <property type="evidence" value="ECO:0007669"/>
    <property type="project" value="UniProtKB-SubCell"/>
</dbReference>
<evidence type="ECO:0000256" key="11">
    <source>
        <dbReference type="SAM" id="MobiDB-lite"/>
    </source>
</evidence>
<dbReference type="EMBL" id="CP046565">
    <property type="protein sequence ID" value="QJD30694.1"/>
    <property type="molecule type" value="Genomic_DNA"/>
</dbReference>
<dbReference type="Pfam" id="PF21305">
    <property type="entry name" value="type_II_gspD_N0"/>
    <property type="match status" value="1"/>
</dbReference>
<keyword evidence="7" id="KW-0653">Protein transport</keyword>
<evidence type="ECO:0000259" key="14">
    <source>
        <dbReference type="Pfam" id="PF21305"/>
    </source>
</evidence>
<evidence type="ECO:0000256" key="7">
    <source>
        <dbReference type="ARBA" id="ARBA00022927"/>
    </source>
</evidence>
<keyword evidence="4" id="KW-1134">Transmembrane beta strand</keyword>
<accession>A0A858QAF5</accession>
<dbReference type="Proteomes" id="UP000503004">
    <property type="component" value="Chromosome"/>
</dbReference>
<comment type="subcellular location">
    <subcellularLocation>
        <location evidence="1 10">Cell outer membrane</location>
    </subcellularLocation>
</comment>
<keyword evidence="8" id="KW-0472">Membrane</keyword>
<feature type="compositionally biased region" description="Gly residues" evidence="11">
    <location>
        <begin position="80"/>
        <end position="101"/>
    </location>
</feature>
<dbReference type="RefSeq" id="WP_169603970.1">
    <property type="nucleotide sequence ID" value="NZ_CP046565.1"/>
</dbReference>
<evidence type="ECO:0000256" key="5">
    <source>
        <dbReference type="ARBA" id="ARBA00022692"/>
    </source>
</evidence>
<dbReference type="KEGG" id="metu:GNH96_12380"/>
<evidence type="ECO:0000259" key="12">
    <source>
        <dbReference type="Pfam" id="PF00263"/>
    </source>
</evidence>
<dbReference type="AlphaFoldDB" id="A0A858QAF5"/>